<dbReference type="Proteomes" id="UP000479691">
    <property type="component" value="Unassembled WGS sequence"/>
</dbReference>
<gene>
    <name evidence="4" type="primary">GPI12</name>
    <name evidence="5" type="ORF">TWF106_009947</name>
    <name evidence="4" type="ORF">TWF788_004448</name>
</gene>
<dbReference type="GO" id="GO:0005783">
    <property type="term" value="C:endoplasmic reticulum"/>
    <property type="evidence" value="ECO:0007669"/>
    <property type="project" value="TreeGrafter"/>
</dbReference>
<evidence type="ECO:0000256" key="2">
    <source>
        <dbReference type="ARBA" id="ARBA00012176"/>
    </source>
</evidence>
<dbReference type="GO" id="GO:0006506">
    <property type="term" value="P:GPI anchor biosynthetic process"/>
    <property type="evidence" value="ECO:0007669"/>
    <property type="project" value="UniProtKB-UniPathway"/>
</dbReference>
<reference evidence="6 7" key="1">
    <citation type="submission" date="2019-06" db="EMBL/GenBank/DDBJ databases">
        <authorList>
            <person name="Palmer J.M."/>
        </authorList>
    </citation>
    <scope>NUCLEOTIDE SEQUENCE [LARGE SCALE GENOMIC DNA]</scope>
    <source>
        <strain evidence="5 6">TWF106</strain>
        <strain evidence="4 7">TWF788</strain>
    </source>
</reference>
<dbReference type="GO" id="GO:0000225">
    <property type="term" value="F:N-acetylglucosaminylphosphatidylinositol deacetylase activity"/>
    <property type="evidence" value="ECO:0007669"/>
    <property type="project" value="UniProtKB-EC"/>
</dbReference>
<evidence type="ECO:0000313" key="4">
    <source>
        <dbReference type="EMBL" id="KAF3185629.1"/>
    </source>
</evidence>
<dbReference type="InterPro" id="IPR003737">
    <property type="entry name" value="GlcNAc_PI_deacetylase-related"/>
</dbReference>
<dbReference type="EMBL" id="JAABOE010000020">
    <property type="protein sequence ID" value="KAF3185629.1"/>
    <property type="molecule type" value="Genomic_DNA"/>
</dbReference>
<dbReference type="GO" id="GO:0016020">
    <property type="term" value="C:membrane"/>
    <property type="evidence" value="ECO:0007669"/>
    <property type="project" value="GOC"/>
</dbReference>
<keyword evidence="3" id="KW-1133">Transmembrane helix</keyword>
<proteinExistence type="inferred from homology"/>
<keyword evidence="3" id="KW-0472">Membrane</keyword>
<keyword evidence="3" id="KW-0812">Transmembrane</keyword>
<dbReference type="Gene3D" id="3.40.50.10320">
    <property type="entry name" value="LmbE-like"/>
    <property type="match status" value="1"/>
</dbReference>
<evidence type="ECO:0000313" key="5">
    <source>
        <dbReference type="EMBL" id="KAF3227435.1"/>
    </source>
</evidence>
<comment type="caution">
    <text evidence="4">The sequence shown here is derived from an EMBL/GenBank/DDBJ whole genome shotgun (WGS) entry which is preliminary data.</text>
</comment>
<dbReference type="PANTHER" id="PTHR12993:SF11">
    <property type="entry name" value="N-ACETYLGLUCOSAMINYL-PHOSPHATIDYLINOSITOL DE-N-ACETYLASE"/>
    <property type="match status" value="1"/>
</dbReference>
<name>A0A7C8PZG6_ORBOL</name>
<feature type="transmembrane region" description="Helical" evidence="3">
    <location>
        <begin position="12"/>
        <end position="32"/>
    </location>
</feature>
<evidence type="ECO:0000313" key="6">
    <source>
        <dbReference type="Proteomes" id="UP000472727"/>
    </source>
</evidence>
<dbReference type="AlphaFoldDB" id="A0A7C8PZG6"/>
<dbReference type="UniPathway" id="UPA00196"/>
<dbReference type="EC" id="3.5.1.89" evidence="2"/>
<dbReference type="Proteomes" id="UP000472727">
    <property type="component" value="Unassembled WGS sequence"/>
</dbReference>
<comment type="similarity">
    <text evidence="1">Belongs to the PIGL family.</text>
</comment>
<dbReference type="Pfam" id="PF02585">
    <property type="entry name" value="PIG-L"/>
    <property type="match status" value="1"/>
</dbReference>
<dbReference type="EMBL" id="WIWS01000007">
    <property type="protein sequence ID" value="KAF3227435.1"/>
    <property type="molecule type" value="Genomic_DNA"/>
</dbReference>
<evidence type="ECO:0000256" key="3">
    <source>
        <dbReference type="SAM" id="Phobius"/>
    </source>
</evidence>
<evidence type="ECO:0000313" key="7">
    <source>
        <dbReference type="Proteomes" id="UP000479691"/>
    </source>
</evidence>
<accession>A0A7C8PZG6</accession>
<dbReference type="SUPFAM" id="SSF102588">
    <property type="entry name" value="LmbE-like"/>
    <property type="match status" value="1"/>
</dbReference>
<dbReference type="PANTHER" id="PTHR12993">
    <property type="entry name" value="N-ACETYLGLUCOSAMINYL-PHOSPHATIDYLINOSITOL DE-N-ACETYLASE-RELATED"/>
    <property type="match status" value="1"/>
</dbReference>
<evidence type="ECO:0000256" key="1">
    <source>
        <dbReference type="ARBA" id="ARBA00006066"/>
    </source>
</evidence>
<organism evidence="4 7">
    <name type="scientific">Orbilia oligospora</name>
    <name type="common">Nematode-trapping fungus</name>
    <name type="synonym">Arthrobotrys oligospora</name>
    <dbReference type="NCBI Taxonomy" id="2813651"/>
    <lineage>
        <taxon>Eukaryota</taxon>
        <taxon>Fungi</taxon>
        <taxon>Dikarya</taxon>
        <taxon>Ascomycota</taxon>
        <taxon>Pezizomycotina</taxon>
        <taxon>Orbiliomycetes</taxon>
        <taxon>Orbiliales</taxon>
        <taxon>Orbiliaceae</taxon>
        <taxon>Orbilia</taxon>
    </lineage>
</organism>
<protein>
    <recommendedName>
        <fullName evidence="2">N-acetylglucosaminylphosphatidylinositol deacetylase</fullName>
        <ecNumber evidence="2">3.5.1.89</ecNumber>
    </recommendedName>
</protein>
<dbReference type="InterPro" id="IPR024078">
    <property type="entry name" value="LmbE-like_dom_sf"/>
</dbReference>
<sequence length="292" mass="32653">MPAIVNRLRSPRGLAIFLLLPILMAAFCYYTLSQLSTHSPIRNRNIALLIAHPDDEAMFFSPTIQSLVSPSLQNTVQIVCFSIGNAEGIGNIRETELLASASILGVTNVNNSVIILDDPNIEDSMTKSWPEDLLASLISDSLKDLRDENGGKRVDTFITFDKGGVSAHPNHVSLLRGAKYYLRHYPKQNDILLYTLNTVPVYRKYISILDAFVTTLLDRVKNGARGVEEEEGGGYNGAPKSAMYLSNWQGYRTAQKAMTEGHKSQMVWFRWGWIAMSRYMVFNDLVLDTDLS</sequence>